<dbReference type="EMBL" id="SPVF01000235">
    <property type="protein sequence ID" value="TFW15372.1"/>
    <property type="molecule type" value="Genomic_DNA"/>
</dbReference>
<dbReference type="OrthoDB" id="8759669at2"/>
<feature type="chain" id="PRO_5021432480" evidence="1">
    <location>
        <begin position="45"/>
        <end position="209"/>
    </location>
</feature>
<sequence length="209" mass="21659">MLELAQQYPATIQRRITMQLSIRKLAGALALGAASLGASSAAYADVTYDGVTFTTSWSGNELTVEIDAAGRTGGWADALTIGSLEVKGIGTFDSVALTGPGDASTWTIVANELNANGCVGGAQGGRNACAFGSHIGLTDDMIFKFTFGGENLDLTNPHLKVAFYGEGDRKVGSLLSVDVPTSPVPEPGEYAMLLAGLGVLGMVARRKRK</sequence>
<protein>
    <submittedName>
        <fullName evidence="3">PEP-CTERM sorting domain-containing protein</fullName>
    </submittedName>
</protein>
<feature type="signal peptide" evidence="1">
    <location>
        <begin position="1"/>
        <end position="44"/>
    </location>
</feature>
<keyword evidence="1" id="KW-0732">Signal</keyword>
<organism evidence="3 4">
    <name type="scientific">Zemynaea arenosa</name>
    <dbReference type="NCBI Taxonomy" id="2561931"/>
    <lineage>
        <taxon>Bacteria</taxon>
        <taxon>Pseudomonadati</taxon>
        <taxon>Pseudomonadota</taxon>
        <taxon>Betaproteobacteria</taxon>
        <taxon>Burkholderiales</taxon>
        <taxon>Oxalobacteraceae</taxon>
        <taxon>Telluria group</taxon>
        <taxon>Zemynaea</taxon>
    </lineage>
</organism>
<dbReference type="InterPro" id="IPR013424">
    <property type="entry name" value="Ice-binding_C"/>
</dbReference>
<gene>
    <name evidence="3" type="ORF">E4L96_18365</name>
</gene>
<feature type="domain" description="Ice-binding protein C-terminal" evidence="2">
    <location>
        <begin position="183"/>
        <end position="207"/>
    </location>
</feature>
<comment type="caution">
    <text evidence="3">The sequence shown here is derived from an EMBL/GenBank/DDBJ whole genome shotgun (WGS) entry which is preliminary data.</text>
</comment>
<name>A0A4Y9S243_9BURK</name>
<dbReference type="AlphaFoldDB" id="A0A4Y9S243"/>
<evidence type="ECO:0000313" key="3">
    <source>
        <dbReference type="EMBL" id="TFW15372.1"/>
    </source>
</evidence>
<dbReference type="NCBIfam" id="TIGR02595">
    <property type="entry name" value="PEP_CTERM"/>
    <property type="match status" value="1"/>
</dbReference>
<dbReference type="Pfam" id="PF07589">
    <property type="entry name" value="PEP-CTERM"/>
    <property type="match status" value="1"/>
</dbReference>
<keyword evidence="4" id="KW-1185">Reference proteome</keyword>
<evidence type="ECO:0000256" key="1">
    <source>
        <dbReference type="SAM" id="SignalP"/>
    </source>
</evidence>
<evidence type="ECO:0000313" key="4">
    <source>
        <dbReference type="Proteomes" id="UP000298438"/>
    </source>
</evidence>
<evidence type="ECO:0000259" key="2">
    <source>
        <dbReference type="Pfam" id="PF07589"/>
    </source>
</evidence>
<reference evidence="3 4" key="1">
    <citation type="submission" date="2019-03" db="EMBL/GenBank/DDBJ databases">
        <title>Draft Genome Sequence of Massilia arenosa sp. nov., a Novel Massilia Species Isolated from a Sandy-loam Maize Soil.</title>
        <authorList>
            <person name="Raths R."/>
            <person name="Peta V."/>
            <person name="Bucking H."/>
        </authorList>
    </citation>
    <scope>NUCLEOTIDE SEQUENCE [LARGE SCALE GENOMIC DNA]</scope>
    <source>
        <strain evidence="3 4">MC02</strain>
    </source>
</reference>
<accession>A0A4Y9S243</accession>
<proteinExistence type="predicted"/>
<dbReference type="Proteomes" id="UP000298438">
    <property type="component" value="Unassembled WGS sequence"/>
</dbReference>